<keyword evidence="1" id="KW-0812">Transmembrane</keyword>
<accession>A0ABD3V8E8</accession>
<reference evidence="2 3" key="1">
    <citation type="submission" date="2024-11" db="EMBL/GenBank/DDBJ databases">
        <title>Chromosome-level genome assembly of the freshwater bivalve Anodonta woodiana.</title>
        <authorList>
            <person name="Chen X."/>
        </authorList>
    </citation>
    <scope>NUCLEOTIDE SEQUENCE [LARGE SCALE GENOMIC DNA]</scope>
    <source>
        <strain evidence="2">MN2024</strain>
        <tissue evidence="2">Gills</tissue>
    </source>
</reference>
<proteinExistence type="predicted"/>
<organism evidence="2 3">
    <name type="scientific">Sinanodonta woodiana</name>
    <name type="common">Chinese pond mussel</name>
    <name type="synonym">Anodonta woodiana</name>
    <dbReference type="NCBI Taxonomy" id="1069815"/>
    <lineage>
        <taxon>Eukaryota</taxon>
        <taxon>Metazoa</taxon>
        <taxon>Spiralia</taxon>
        <taxon>Lophotrochozoa</taxon>
        <taxon>Mollusca</taxon>
        <taxon>Bivalvia</taxon>
        <taxon>Autobranchia</taxon>
        <taxon>Heteroconchia</taxon>
        <taxon>Palaeoheterodonta</taxon>
        <taxon>Unionida</taxon>
        <taxon>Unionoidea</taxon>
        <taxon>Unionidae</taxon>
        <taxon>Unioninae</taxon>
        <taxon>Sinanodonta</taxon>
    </lineage>
</organism>
<evidence type="ECO:0000313" key="2">
    <source>
        <dbReference type="EMBL" id="KAL3857859.1"/>
    </source>
</evidence>
<dbReference type="Proteomes" id="UP001634394">
    <property type="component" value="Unassembled WGS sequence"/>
</dbReference>
<evidence type="ECO:0000256" key="1">
    <source>
        <dbReference type="SAM" id="Phobius"/>
    </source>
</evidence>
<dbReference type="PANTHER" id="PTHR31362">
    <property type="entry name" value="GLYCOSYLTRANSFERASE STELLO1-RELATED"/>
    <property type="match status" value="1"/>
</dbReference>
<comment type="caution">
    <text evidence="2">The sequence shown here is derived from an EMBL/GenBank/DDBJ whole genome shotgun (WGS) entry which is preliminary data.</text>
</comment>
<dbReference type="InterPro" id="IPR005049">
    <property type="entry name" value="STL-like"/>
</dbReference>
<protein>
    <submittedName>
        <fullName evidence="2">Uncharacterized protein</fullName>
    </submittedName>
</protein>
<dbReference type="PANTHER" id="PTHR31362:SF0">
    <property type="entry name" value="EXOSTOSIN DOMAIN-CONTAINING PROTEIN-RELATED"/>
    <property type="match status" value="1"/>
</dbReference>
<name>A0ABD3V8E8_SINWO</name>
<keyword evidence="1" id="KW-0472">Membrane</keyword>
<keyword evidence="1" id="KW-1133">Transmembrane helix</keyword>
<dbReference type="Pfam" id="PF03385">
    <property type="entry name" value="STELLO"/>
    <property type="match status" value="1"/>
</dbReference>
<feature type="transmembrane region" description="Helical" evidence="1">
    <location>
        <begin position="9"/>
        <end position="28"/>
    </location>
</feature>
<keyword evidence="3" id="KW-1185">Reference proteome</keyword>
<gene>
    <name evidence="2" type="ORF">ACJMK2_012489</name>
</gene>
<sequence>MNSPREKKYILVIIIQTFLLLYVSYVVIKGCWRNTCSKGQEMRSVFAQNVHIENPVMDWRLETGLPNAKTTLFSGEPFRDIPRNLGFEEGVYLVDEDKKMCKYWAVVTTIFKPSESVRNIAKNPSWCVVVVADIQTQSRQSYMSQLGCKGENVVFLEPADHDRLYPALSKALPWKHFGRKNIGYIYAIHHGAEFIWDFDDDNVGLIDLKMLAAKTNFSYLIPCSELLKPVINPYPYFGVNETYSWPRGFPLEEIRNPAATPTVCPTSASLTIGVIQSLANKQPDVDAIYRLTRDNPFDFKATLESHLPLIIPKDVFTPFNAQATLWAKPAFLYLPLPISVDGRVTDIWRSYIAEYFFHRHNIKLFFSPPYVRQDRNPHNLLKDLDSENDLYIKANVLINLLSELLQKHSYLSLQDLYEELYKRGYIEFEDVKFIIAWVKTLEIIHNKKNDQYLEGS</sequence>
<dbReference type="EMBL" id="JBJQND010000013">
    <property type="protein sequence ID" value="KAL3857859.1"/>
    <property type="molecule type" value="Genomic_DNA"/>
</dbReference>
<evidence type="ECO:0000313" key="3">
    <source>
        <dbReference type="Proteomes" id="UP001634394"/>
    </source>
</evidence>
<dbReference type="AlphaFoldDB" id="A0ABD3V8E8"/>